<feature type="transmembrane region" description="Helical" evidence="9">
    <location>
        <begin position="343"/>
        <end position="364"/>
    </location>
</feature>
<comment type="similarity">
    <text evidence="3">Belongs to the amino acid-polyamine-organocation (APC) superfamily.</text>
</comment>
<dbReference type="PIRSF" id="PIRSF006060">
    <property type="entry name" value="AA_transporter"/>
    <property type="match status" value="1"/>
</dbReference>
<feature type="transmembrane region" description="Helical" evidence="9">
    <location>
        <begin position="409"/>
        <end position="439"/>
    </location>
</feature>
<feature type="region of interest" description="Disordered" evidence="8">
    <location>
        <begin position="479"/>
        <end position="501"/>
    </location>
</feature>
<sequence length="501" mass="52221">MTTDDTDGLARNSVTLGEATFVSIATMAPGVGAAFAVIAGAGFAGGALPASVVFALLGCLFVATSIGQLAKRVTSAAGMSSYLAAAFHGGAGFLTGWGTLLVYAAALPYLALLVGNMVGTSFAGAMGLGYTAWWIIGALTCIGLALVMNYLGAQFGTRVGMLLGAAEIIVMLVISVWMIVAAGDRNTLSVFWTTHADVDGFGGISGIIAGAVYAFLAFIGFDAAAPLGEEARDPRRTIKWAVIGSVVLVGVFFVITTYASAVYFGPDRYAGFLAYGDGDPWMEITRTFWGAGWVILLITLLSSGLASANGAAMAATRTAWALGRAGSLPHFLKKTHRRFKSPIAAIAVVFTFAVVVTLGVGLVFGPVSGFMFTGTVLTVGVLPIYMAVCIACPVYYLRFHRSEFRVLTHLVIPVLGLLFLFPTFCAGAGITAFSFVAALSYPMSMAGYCVAAWWAVGLAILGYLAIRFPERLDPNLIISDPGPEPAPETDPDPQTREAVPA</sequence>
<protein>
    <submittedName>
        <fullName evidence="10">Amino acid transporter</fullName>
    </submittedName>
</protein>
<feature type="transmembrane region" description="Helical" evidence="9">
    <location>
        <begin position="21"/>
        <end position="44"/>
    </location>
</feature>
<evidence type="ECO:0000256" key="6">
    <source>
        <dbReference type="ARBA" id="ARBA00022989"/>
    </source>
</evidence>
<keyword evidence="5 9" id="KW-0812">Transmembrane</keyword>
<name>A0A1G4WXP8_9MYCO</name>
<dbReference type="RefSeq" id="WP_090363417.1">
    <property type="nucleotide sequence ID" value="NZ_FMUB01000014.1"/>
</dbReference>
<feature type="transmembrane region" description="Helical" evidence="9">
    <location>
        <begin position="50"/>
        <end position="70"/>
    </location>
</feature>
<organism evidence="10 11">
    <name type="scientific">Mycolicibacterium fluoranthenivorans</name>
    <dbReference type="NCBI Taxonomy" id="258505"/>
    <lineage>
        <taxon>Bacteria</taxon>
        <taxon>Bacillati</taxon>
        <taxon>Actinomycetota</taxon>
        <taxon>Actinomycetes</taxon>
        <taxon>Mycobacteriales</taxon>
        <taxon>Mycobacteriaceae</taxon>
        <taxon>Mycolicibacterium</taxon>
    </lineage>
</organism>
<comment type="subcellular location">
    <subcellularLocation>
        <location evidence="2">Cell membrane</location>
        <topology evidence="2">Multi-pass membrane protein</topology>
    </subcellularLocation>
</comment>
<feature type="transmembrane region" description="Helical" evidence="9">
    <location>
        <begin position="82"/>
        <end position="111"/>
    </location>
</feature>
<reference evidence="11" key="1">
    <citation type="submission" date="2016-10" db="EMBL/GenBank/DDBJ databases">
        <authorList>
            <person name="Varghese N."/>
            <person name="Submissions S."/>
        </authorList>
    </citation>
    <scope>NUCLEOTIDE SEQUENCE [LARGE SCALE GENOMIC DNA]</scope>
    <source>
        <strain evidence="11">UNC267MFSha1.1M11</strain>
    </source>
</reference>
<comment type="function">
    <text evidence="1">Probable amino-acid or metabolite transport protein.</text>
</comment>
<dbReference type="InterPro" id="IPR002293">
    <property type="entry name" value="AA/rel_permease1"/>
</dbReference>
<evidence type="ECO:0000256" key="3">
    <source>
        <dbReference type="ARBA" id="ARBA00009523"/>
    </source>
</evidence>
<feature type="transmembrane region" description="Helical" evidence="9">
    <location>
        <begin position="131"/>
        <end position="152"/>
    </location>
</feature>
<evidence type="ECO:0000313" key="11">
    <source>
        <dbReference type="Proteomes" id="UP000199707"/>
    </source>
</evidence>
<keyword evidence="6 9" id="KW-1133">Transmembrane helix</keyword>
<accession>A0A1G4WXP8</accession>
<evidence type="ECO:0000256" key="7">
    <source>
        <dbReference type="ARBA" id="ARBA00023136"/>
    </source>
</evidence>
<evidence type="ECO:0000313" key="10">
    <source>
        <dbReference type="EMBL" id="SCX31751.1"/>
    </source>
</evidence>
<keyword evidence="7 9" id="KW-0472">Membrane</keyword>
<evidence type="ECO:0000256" key="1">
    <source>
        <dbReference type="ARBA" id="ARBA00002249"/>
    </source>
</evidence>
<dbReference type="STRING" id="1502745.SAMN02799620_05405"/>
<dbReference type="Pfam" id="PF13520">
    <property type="entry name" value="AA_permease_2"/>
    <property type="match status" value="1"/>
</dbReference>
<feature type="transmembrane region" description="Helical" evidence="9">
    <location>
        <begin position="370"/>
        <end position="397"/>
    </location>
</feature>
<dbReference type="AlphaFoldDB" id="A0A1G4WXP8"/>
<feature type="transmembrane region" description="Helical" evidence="9">
    <location>
        <begin position="200"/>
        <end position="219"/>
    </location>
</feature>
<dbReference type="InterPro" id="IPR050367">
    <property type="entry name" value="APC_superfamily"/>
</dbReference>
<dbReference type="Proteomes" id="UP000199707">
    <property type="component" value="Unassembled WGS sequence"/>
</dbReference>
<evidence type="ECO:0000256" key="4">
    <source>
        <dbReference type="ARBA" id="ARBA00022475"/>
    </source>
</evidence>
<feature type="transmembrane region" description="Helical" evidence="9">
    <location>
        <begin position="240"/>
        <end position="264"/>
    </location>
</feature>
<feature type="transmembrane region" description="Helical" evidence="9">
    <location>
        <begin position="159"/>
        <end position="180"/>
    </location>
</feature>
<dbReference type="EMBL" id="FMUB01000014">
    <property type="protein sequence ID" value="SCX31751.1"/>
    <property type="molecule type" value="Genomic_DNA"/>
</dbReference>
<dbReference type="GO" id="GO:0005886">
    <property type="term" value="C:plasma membrane"/>
    <property type="evidence" value="ECO:0007669"/>
    <property type="project" value="UniProtKB-SubCell"/>
</dbReference>
<evidence type="ECO:0000256" key="5">
    <source>
        <dbReference type="ARBA" id="ARBA00022692"/>
    </source>
</evidence>
<evidence type="ECO:0000256" key="8">
    <source>
        <dbReference type="SAM" id="MobiDB-lite"/>
    </source>
</evidence>
<dbReference type="GO" id="GO:0022857">
    <property type="term" value="F:transmembrane transporter activity"/>
    <property type="evidence" value="ECO:0007669"/>
    <property type="project" value="InterPro"/>
</dbReference>
<evidence type="ECO:0000256" key="2">
    <source>
        <dbReference type="ARBA" id="ARBA00004651"/>
    </source>
</evidence>
<dbReference type="Gene3D" id="1.20.1740.10">
    <property type="entry name" value="Amino acid/polyamine transporter I"/>
    <property type="match status" value="1"/>
</dbReference>
<dbReference type="PANTHER" id="PTHR42770:SF16">
    <property type="entry name" value="AMINO ACID PERMEASE"/>
    <property type="match status" value="1"/>
</dbReference>
<feature type="transmembrane region" description="Helical" evidence="9">
    <location>
        <begin position="445"/>
        <end position="466"/>
    </location>
</feature>
<keyword evidence="4" id="KW-1003">Cell membrane</keyword>
<evidence type="ECO:0000256" key="9">
    <source>
        <dbReference type="SAM" id="Phobius"/>
    </source>
</evidence>
<gene>
    <name evidence="10" type="ORF">SAMN02799620_05405</name>
</gene>
<proteinExistence type="inferred from homology"/>
<feature type="transmembrane region" description="Helical" evidence="9">
    <location>
        <begin position="284"/>
        <end position="308"/>
    </location>
</feature>
<dbReference type="PANTHER" id="PTHR42770">
    <property type="entry name" value="AMINO ACID TRANSPORTER-RELATED"/>
    <property type="match status" value="1"/>
</dbReference>